<dbReference type="OrthoDB" id="4803008at2"/>
<keyword evidence="3" id="KW-1185">Reference proteome</keyword>
<protein>
    <submittedName>
        <fullName evidence="2">Uncharacterized protein</fullName>
    </submittedName>
</protein>
<dbReference type="Proteomes" id="UP000199597">
    <property type="component" value="Chromosome I"/>
</dbReference>
<keyword evidence="1" id="KW-0472">Membrane</keyword>
<proteinExistence type="predicted"/>
<reference evidence="3" key="1">
    <citation type="submission" date="2016-10" db="EMBL/GenBank/DDBJ databases">
        <authorList>
            <person name="Varghese N."/>
            <person name="Submissions S."/>
        </authorList>
    </citation>
    <scope>NUCLEOTIDE SEQUENCE [LARGE SCALE GENOMIC DNA]</scope>
    <source>
        <strain evidence="3">DSM 23676</strain>
    </source>
</reference>
<accession>A0A1H1XK25</accession>
<dbReference type="AlphaFoldDB" id="A0A1H1XK25"/>
<evidence type="ECO:0000256" key="1">
    <source>
        <dbReference type="SAM" id="Phobius"/>
    </source>
</evidence>
<gene>
    <name evidence="2" type="ORF">SAMN04489752_3342</name>
</gene>
<evidence type="ECO:0000313" key="2">
    <source>
        <dbReference type="EMBL" id="SDT09493.1"/>
    </source>
</evidence>
<sequence length="93" mass="9638">MVAVAGLCLAFATAHWWNLVVLLIAAVIGVLLFGILVHPPLIMWGGQLSDGTPTGGMEIGRRSFGFGLWLNGAASLAAAGICGIAARTQRPRP</sequence>
<dbReference type="EMBL" id="LT629766">
    <property type="protein sequence ID" value="SDT09493.1"/>
    <property type="molecule type" value="Genomic_DNA"/>
</dbReference>
<keyword evidence="1" id="KW-1133">Transmembrane helix</keyword>
<feature type="transmembrane region" description="Helical" evidence="1">
    <location>
        <begin position="66"/>
        <end position="86"/>
    </location>
</feature>
<dbReference type="RefSeq" id="WP_092016398.1">
    <property type="nucleotide sequence ID" value="NZ_LT629766.1"/>
</dbReference>
<keyword evidence="1" id="KW-0812">Transmembrane</keyword>
<organism evidence="2 3">
    <name type="scientific">Brevibacterium siliguriense</name>
    <dbReference type="NCBI Taxonomy" id="1136497"/>
    <lineage>
        <taxon>Bacteria</taxon>
        <taxon>Bacillati</taxon>
        <taxon>Actinomycetota</taxon>
        <taxon>Actinomycetes</taxon>
        <taxon>Micrococcales</taxon>
        <taxon>Brevibacteriaceae</taxon>
        <taxon>Brevibacterium</taxon>
    </lineage>
</organism>
<feature type="transmembrane region" description="Helical" evidence="1">
    <location>
        <begin position="24"/>
        <end position="45"/>
    </location>
</feature>
<name>A0A1H1XK25_9MICO</name>
<evidence type="ECO:0000313" key="3">
    <source>
        <dbReference type="Proteomes" id="UP000199597"/>
    </source>
</evidence>